<organism evidence="6 7">
    <name type="scientific">Steroidobacter denitrificans</name>
    <dbReference type="NCBI Taxonomy" id="465721"/>
    <lineage>
        <taxon>Bacteria</taxon>
        <taxon>Pseudomonadati</taxon>
        <taxon>Pseudomonadota</taxon>
        <taxon>Gammaproteobacteria</taxon>
        <taxon>Steroidobacterales</taxon>
        <taxon>Steroidobacteraceae</taxon>
        <taxon>Steroidobacter</taxon>
    </lineage>
</organism>
<dbReference type="CDD" id="cd00614">
    <property type="entry name" value="CGS_like"/>
    <property type="match status" value="1"/>
</dbReference>
<keyword evidence="3 4" id="KW-0663">Pyridoxal phosphate</keyword>
<dbReference type="InterPro" id="IPR054542">
    <property type="entry name" value="Cys_met_metab_PP"/>
</dbReference>
<dbReference type="GO" id="GO:0019343">
    <property type="term" value="P:cysteine biosynthetic process via cystathionine"/>
    <property type="evidence" value="ECO:0007669"/>
    <property type="project" value="TreeGrafter"/>
</dbReference>
<dbReference type="Pfam" id="PF01053">
    <property type="entry name" value="Cys_Met_Meta_PP"/>
    <property type="match status" value="1"/>
</dbReference>
<dbReference type="GO" id="GO:0003962">
    <property type="term" value="F:cystathionine gamma-synthase activity"/>
    <property type="evidence" value="ECO:0007669"/>
    <property type="project" value="TreeGrafter"/>
</dbReference>
<evidence type="ECO:0000256" key="2">
    <source>
        <dbReference type="ARBA" id="ARBA00009077"/>
    </source>
</evidence>
<dbReference type="PATRIC" id="fig|465721.4.peg.3130"/>
<evidence type="ECO:0000313" key="7">
    <source>
        <dbReference type="Proteomes" id="UP000070250"/>
    </source>
</evidence>
<dbReference type="FunFam" id="3.40.640.10:FF:000009">
    <property type="entry name" value="Cystathionine gamma-synthase homolog"/>
    <property type="match status" value="1"/>
</dbReference>
<dbReference type="InterPro" id="IPR000277">
    <property type="entry name" value="Cys/Met-Metab_PyrdxlP-dep_enz"/>
</dbReference>
<comment type="cofactor">
    <cofactor evidence="1 5">
        <name>pyridoxal 5'-phosphate</name>
        <dbReference type="ChEBI" id="CHEBI:597326"/>
    </cofactor>
</comment>
<dbReference type="PANTHER" id="PTHR11808:SF15">
    <property type="entry name" value="CYSTATHIONINE GAMMA-LYASE"/>
    <property type="match status" value="1"/>
</dbReference>
<evidence type="ECO:0000256" key="1">
    <source>
        <dbReference type="ARBA" id="ARBA00001933"/>
    </source>
</evidence>
<dbReference type="GO" id="GO:0030170">
    <property type="term" value="F:pyridoxal phosphate binding"/>
    <property type="evidence" value="ECO:0007669"/>
    <property type="project" value="InterPro"/>
</dbReference>
<sequence length="376" mass="40601">MKIETMAVRVGREVESTTGSVAPPMYLSTTFERDADGAFSRGYSYARSGNPSRRELEACIAALEGGAEAATFASGSAASLAVFSLLRPGQHVLAPIQSFHGTATQLREIIAPYGIQHTFVDMMNLDAVRAALRANTRLVWIETPSNPMLNLSDIEAIAALAHERDAIVCCDNTFATPIWQRPLELGADLVMHSSTKYFGGHSDLVGGAVVSRDTGELASALRYYQETAGNIPSPFDCWLLRRSLTTLACRVRTQTDNAERLASFLSTHPAIERTFYPGLESHPGHALARRQMHGGFGAMLSFCVRGGRDQAIAIAARTRLFTRATSLGGVESLIEHRASIEGPHSVTPQNLLRLSVGLENAEDLIADLEQALHAPA</sequence>
<dbReference type="InterPro" id="IPR015424">
    <property type="entry name" value="PyrdxlP-dep_Trfase"/>
</dbReference>
<dbReference type="Gene3D" id="3.90.1150.10">
    <property type="entry name" value="Aspartate Aminotransferase, domain 1"/>
    <property type="match status" value="1"/>
</dbReference>
<proteinExistence type="inferred from homology"/>
<dbReference type="PANTHER" id="PTHR11808">
    <property type="entry name" value="TRANS-SULFURATION ENZYME FAMILY MEMBER"/>
    <property type="match status" value="1"/>
</dbReference>
<dbReference type="GO" id="GO:0019346">
    <property type="term" value="P:transsulfuration"/>
    <property type="evidence" value="ECO:0007669"/>
    <property type="project" value="InterPro"/>
</dbReference>
<dbReference type="InterPro" id="IPR015422">
    <property type="entry name" value="PyrdxlP-dep_Trfase_small"/>
</dbReference>
<dbReference type="EMBL" id="CP011971">
    <property type="protein sequence ID" value="AMN48313.1"/>
    <property type="molecule type" value="Genomic_DNA"/>
</dbReference>
<feature type="modified residue" description="N6-(pyridoxal phosphate)lysine" evidence="4">
    <location>
        <position position="196"/>
    </location>
</feature>
<dbReference type="OrthoDB" id="9805807at2"/>
<reference evidence="6 7" key="1">
    <citation type="submission" date="2015-06" db="EMBL/GenBank/DDBJ databases">
        <title>A Comprehensive Approach to Explore the Metabolic and Phylogenetic Diversity of Bacterial Steroid Degradation in the Environment: Testosterone as an Example.</title>
        <authorList>
            <person name="Yang F.-C."/>
            <person name="Chen Y.-L."/>
            <person name="Yu C.-P."/>
            <person name="Tang S.-L."/>
            <person name="Wang P.-H."/>
            <person name="Ismail W."/>
            <person name="Wang C.-H."/>
            <person name="Yang C.-Y."/>
            <person name="Chiang Y.-R."/>
        </authorList>
    </citation>
    <scope>NUCLEOTIDE SEQUENCE [LARGE SCALE GENOMIC DNA]</scope>
    <source>
        <strain evidence="6 7">DSM 18526</strain>
    </source>
</reference>
<dbReference type="SUPFAM" id="SSF53383">
    <property type="entry name" value="PLP-dependent transferases"/>
    <property type="match status" value="1"/>
</dbReference>
<comment type="similarity">
    <text evidence="2 5">Belongs to the trans-sulfuration enzymes family.</text>
</comment>
<evidence type="ECO:0000256" key="3">
    <source>
        <dbReference type="ARBA" id="ARBA00022898"/>
    </source>
</evidence>
<evidence type="ECO:0000256" key="4">
    <source>
        <dbReference type="PIRSR" id="PIRSR001434-2"/>
    </source>
</evidence>
<dbReference type="PIRSF" id="PIRSF001434">
    <property type="entry name" value="CGS"/>
    <property type="match status" value="1"/>
</dbReference>
<dbReference type="GO" id="GO:0005737">
    <property type="term" value="C:cytoplasm"/>
    <property type="evidence" value="ECO:0007669"/>
    <property type="project" value="TreeGrafter"/>
</dbReference>
<dbReference type="InterPro" id="IPR015421">
    <property type="entry name" value="PyrdxlP-dep_Trfase_major"/>
</dbReference>
<name>A0A127FD33_STEDE</name>
<dbReference type="KEGG" id="sdf:ACG33_14640"/>
<accession>A0A127FD33</accession>
<dbReference type="STRING" id="465721.ACG33_14640"/>
<gene>
    <name evidence="6" type="ORF">ACG33_14640</name>
</gene>
<dbReference type="Gene3D" id="3.40.640.10">
    <property type="entry name" value="Type I PLP-dependent aspartate aminotransferase-like (Major domain)"/>
    <property type="match status" value="1"/>
</dbReference>
<protein>
    <submittedName>
        <fullName evidence="6">Cystathionine gamma-synthase</fullName>
    </submittedName>
</protein>
<keyword evidence="7" id="KW-1185">Reference proteome</keyword>
<evidence type="ECO:0000256" key="5">
    <source>
        <dbReference type="RuleBase" id="RU362118"/>
    </source>
</evidence>
<dbReference type="Proteomes" id="UP000070250">
    <property type="component" value="Chromosome"/>
</dbReference>
<dbReference type="RefSeq" id="WP_066923539.1">
    <property type="nucleotide sequence ID" value="NZ_CP011971.1"/>
</dbReference>
<evidence type="ECO:0000313" key="6">
    <source>
        <dbReference type="EMBL" id="AMN48313.1"/>
    </source>
</evidence>
<dbReference type="PROSITE" id="PS00868">
    <property type="entry name" value="CYS_MET_METAB_PP"/>
    <property type="match status" value="1"/>
</dbReference>
<dbReference type="AlphaFoldDB" id="A0A127FD33"/>
<dbReference type="GO" id="GO:0004123">
    <property type="term" value="F:cystathionine gamma-lyase activity"/>
    <property type="evidence" value="ECO:0007669"/>
    <property type="project" value="TreeGrafter"/>
</dbReference>